<evidence type="ECO:0000256" key="5">
    <source>
        <dbReference type="ARBA" id="ARBA00022694"/>
    </source>
</evidence>
<dbReference type="NCBIfam" id="TIGR00150">
    <property type="entry name" value="T6A_YjeE"/>
    <property type="match status" value="1"/>
</dbReference>
<dbReference type="GO" id="GO:0005737">
    <property type="term" value="C:cytoplasm"/>
    <property type="evidence" value="ECO:0007669"/>
    <property type="project" value="UniProtKB-SubCell"/>
</dbReference>
<comment type="caution">
    <text evidence="12">The sequence shown here is derived from an EMBL/GenBank/DDBJ whole genome shotgun (WGS) entry which is preliminary data.</text>
</comment>
<dbReference type="RefSeq" id="WP_102843664.1">
    <property type="nucleotide sequence ID" value="NZ_PDZR01000010.1"/>
</dbReference>
<keyword evidence="6" id="KW-0479">Metal-binding</keyword>
<dbReference type="AlphaFoldDB" id="A0A2J7TGV1"/>
<evidence type="ECO:0000259" key="11">
    <source>
        <dbReference type="Pfam" id="PF01636"/>
    </source>
</evidence>
<gene>
    <name evidence="12" type="ORF">CR492_10300</name>
</gene>
<dbReference type="Gene3D" id="3.30.200.20">
    <property type="entry name" value="Phosphorylase Kinase, domain 1"/>
    <property type="match status" value="1"/>
</dbReference>
<dbReference type="SUPFAM" id="SSF52540">
    <property type="entry name" value="P-loop containing nucleoside triphosphate hydrolases"/>
    <property type="match status" value="1"/>
</dbReference>
<evidence type="ECO:0000256" key="10">
    <source>
        <dbReference type="ARBA" id="ARBA00032441"/>
    </source>
</evidence>
<evidence type="ECO:0000313" key="12">
    <source>
        <dbReference type="EMBL" id="PNG25979.1"/>
    </source>
</evidence>
<proteinExistence type="inferred from homology"/>
<name>A0A2J7TGV1_METSI</name>
<dbReference type="Pfam" id="PF01636">
    <property type="entry name" value="APH"/>
    <property type="match status" value="1"/>
</dbReference>
<evidence type="ECO:0000256" key="7">
    <source>
        <dbReference type="ARBA" id="ARBA00022741"/>
    </source>
</evidence>
<dbReference type="InterPro" id="IPR011009">
    <property type="entry name" value="Kinase-like_dom_sf"/>
</dbReference>
<dbReference type="InterPro" id="IPR027417">
    <property type="entry name" value="P-loop_NTPase"/>
</dbReference>
<keyword evidence="7" id="KW-0547">Nucleotide-binding</keyword>
<dbReference type="GO" id="GO:0016740">
    <property type="term" value="F:transferase activity"/>
    <property type="evidence" value="ECO:0007669"/>
    <property type="project" value="UniProtKB-KW"/>
</dbReference>
<sequence>MAVEAQLAAGAATVWPRRLADEDATSRLAAEIAELIRPGDLVTLSGELGAGKTTFARALIRLLTGDPDLEVPSPTFLLMQIYEGASAPIVHADFYRLEKPGDLIELGWDEASDGAFVIVEWPDRGGAYLGDDRLDISFALDADSAAGARDATVTGFGAFAGRLARARAIESVLAPTPWRDAQRHFMQGDASSRLFERLVRDDGSSAVLMISPPRPDGPPIRFGKPYSAIARLAEDVRPFIAIGEGLRAEGLSAPEIYAFDLSTGVILVEDLGHEPILIGGEPDFERHAVATEVLARLHGTDLPDALPVPGAAPYAIPPYDLDALLIEVELLLDWYAPYRARLQLSSGAKATFVNLWRKALTESLTTETSWTLRDYHSPNLIWLAGRDALKRVGLVDFQDCVRGHPAYDLVSLLQDARVTVPDALELKLLGHYARARQAANAQKPGAGAFAMGDFVRAYALLGAQRATKILGIFARLDARDRKPHYLAHLPRVEQYLLKNLRHEALAELKIWYETHLPQIFESAA</sequence>
<dbReference type="PANTHER" id="PTHR33540:SF2">
    <property type="entry name" value="TRNA THREONYLCARBAMOYLADENOSINE BIOSYNTHESIS PROTEIN TSAE"/>
    <property type="match status" value="1"/>
</dbReference>
<dbReference type="EMBL" id="PDZR01000010">
    <property type="protein sequence ID" value="PNG25979.1"/>
    <property type="molecule type" value="Genomic_DNA"/>
</dbReference>
<evidence type="ECO:0000256" key="3">
    <source>
        <dbReference type="ARBA" id="ARBA00019010"/>
    </source>
</evidence>
<reference evidence="12 13" key="1">
    <citation type="submission" date="2017-10" db="EMBL/GenBank/DDBJ databases">
        <title>Genome announcement of Methylocella silvestris TVC from permafrost.</title>
        <authorList>
            <person name="Wang J."/>
            <person name="Geng K."/>
            <person name="Ul-Haque F."/>
            <person name="Crombie A.T."/>
            <person name="Street L.E."/>
            <person name="Wookey P.A."/>
            <person name="Murrell J.C."/>
            <person name="Pratscher J."/>
        </authorList>
    </citation>
    <scope>NUCLEOTIDE SEQUENCE [LARGE SCALE GENOMIC DNA]</scope>
    <source>
        <strain evidence="12 13">TVC</strain>
    </source>
</reference>
<evidence type="ECO:0000256" key="4">
    <source>
        <dbReference type="ARBA" id="ARBA00022490"/>
    </source>
</evidence>
<organism evidence="12 13">
    <name type="scientific">Methylocella silvestris</name>
    <dbReference type="NCBI Taxonomy" id="199596"/>
    <lineage>
        <taxon>Bacteria</taxon>
        <taxon>Pseudomonadati</taxon>
        <taxon>Pseudomonadota</taxon>
        <taxon>Alphaproteobacteria</taxon>
        <taxon>Hyphomicrobiales</taxon>
        <taxon>Beijerinckiaceae</taxon>
        <taxon>Methylocella</taxon>
    </lineage>
</organism>
<dbReference type="Gene3D" id="3.90.1200.10">
    <property type="match status" value="1"/>
</dbReference>
<evidence type="ECO:0000313" key="13">
    <source>
        <dbReference type="Proteomes" id="UP000236286"/>
    </source>
</evidence>
<dbReference type="GO" id="GO:0005524">
    <property type="term" value="F:ATP binding"/>
    <property type="evidence" value="ECO:0007669"/>
    <property type="project" value="UniProtKB-KW"/>
</dbReference>
<comment type="similarity">
    <text evidence="2">Belongs to the TsaE family.</text>
</comment>
<dbReference type="InterPro" id="IPR003442">
    <property type="entry name" value="T6A_TsaE"/>
</dbReference>
<evidence type="ECO:0000256" key="8">
    <source>
        <dbReference type="ARBA" id="ARBA00022840"/>
    </source>
</evidence>
<dbReference type="SUPFAM" id="SSF56112">
    <property type="entry name" value="Protein kinase-like (PK-like)"/>
    <property type="match status" value="1"/>
</dbReference>
<dbReference type="GO" id="GO:0046872">
    <property type="term" value="F:metal ion binding"/>
    <property type="evidence" value="ECO:0007669"/>
    <property type="project" value="UniProtKB-KW"/>
</dbReference>
<dbReference type="InterPro" id="IPR002575">
    <property type="entry name" value="Aminoglycoside_PTrfase"/>
</dbReference>
<keyword evidence="8" id="KW-0067">ATP-binding</keyword>
<accession>A0A2J7TGV1</accession>
<dbReference type="PANTHER" id="PTHR33540">
    <property type="entry name" value="TRNA THREONYLCARBAMOYLADENOSINE BIOSYNTHESIS PROTEIN TSAE"/>
    <property type="match status" value="1"/>
</dbReference>
<keyword evidence="9" id="KW-0460">Magnesium</keyword>
<comment type="subcellular location">
    <subcellularLocation>
        <location evidence="1">Cytoplasm</location>
    </subcellularLocation>
</comment>
<dbReference type="GO" id="GO:0002949">
    <property type="term" value="P:tRNA threonylcarbamoyladenosine modification"/>
    <property type="evidence" value="ECO:0007669"/>
    <property type="project" value="InterPro"/>
</dbReference>
<protein>
    <recommendedName>
        <fullName evidence="3">tRNA threonylcarbamoyladenosine biosynthesis protein TsaE</fullName>
    </recommendedName>
    <alternativeName>
        <fullName evidence="10">t(6)A37 threonylcarbamoyladenosine biosynthesis protein TsaE</fullName>
    </alternativeName>
</protein>
<dbReference type="Gene3D" id="3.40.50.300">
    <property type="entry name" value="P-loop containing nucleotide triphosphate hydrolases"/>
    <property type="match status" value="1"/>
</dbReference>
<evidence type="ECO:0000256" key="2">
    <source>
        <dbReference type="ARBA" id="ARBA00007599"/>
    </source>
</evidence>
<evidence type="ECO:0000256" key="6">
    <source>
        <dbReference type="ARBA" id="ARBA00022723"/>
    </source>
</evidence>
<feature type="domain" description="Aminoglycoside phosphotransferase" evidence="11">
    <location>
        <begin position="188"/>
        <end position="434"/>
    </location>
</feature>
<dbReference type="OrthoDB" id="9809275at2"/>
<keyword evidence="12" id="KW-0808">Transferase</keyword>
<dbReference type="Pfam" id="PF02367">
    <property type="entry name" value="TsaE"/>
    <property type="match status" value="1"/>
</dbReference>
<keyword evidence="5" id="KW-0819">tRNA processing</keyword>
<evidence type="ECO:0000256" key="1">
    <source>
        <dbReference type="ARBA" id="ARBA00004496"/>
    </source>
</evidence>
<dbReference type="Proteomes" id="UP000236286">
    <property type="component" value="Unassembled WGS sequence"/>
</dbReference>
<keyword evidence="4" id="KW-0963">Cytoplasm</keyword>
<evidence type="ECO:0000256" key="9">
    <source>
        <dbReference type="ARBA" id="ARBA00022842"/>
    </source>
</evidence>